<protein>
    <submittedName>
        <fullName evidence="1">Uncharacterized protein</fullName>
    </submittedName>
</protein>
<evidence type="ECO:0000313" key="2">
    <source>
        <dbReference type="Proteomes" id="UP001197247"/>
    </source>
</evidence>
<accession>A0ABS5TNI6</accession>
<dbReference type="Proteomes" id="UP001197247">
    <property type="component" value="Unassembled WGS sequence"/>
</dbReference>
<comment type="caution">
    <text evidence="1">The sequence shown here is derived from an EMBL/GenBank/DDBJ whole genome shotgun (WGS) entry which is preliminary data.</text>
</comment>
<evidence type="ECO:0000313" key="1">
    <source>
        <dbReference type="EMBL" id="MBT0771761.1"/>
    </source>
</evidence>
<reference evidence="1 2" key="1">
    <citation type="submission" date="2021-05" db="EMBL/GenBank/DDBJ databases">
        <title>Kineosporia and Streptomyces sp. nov. two new marine actinobacteria isolated from Coral.</title>
        <authorList>
            <person name="Buangrab K."/>
            <person name="Sutthacheep M."/>
            <person name="Yeemin T."/>
            <person name="Harunari E."/>
            <person name="Igarashi Y."/>
            <person name="Kanchanasin P."/>
            <person name="Tanasupawat S."/>
            <person name="Phongsopitanun W."/>
        </authorList>
    </citation>
    <scope>NUCLEOTIDE SEQUENCE [LARGE SCALE GENOMIC DNA]</scope>
    <source>
        <strain evidence="1 2">J2-2</strain>
    </source>
</reference>
<dbReference type="RefSeq" id="WP_214158132.1">
    <property type="nucleotide sequence ID" value="NZ_JAHBAY010000010.1"/>
</dbReference>
<sequence length="84" mass="9346">MATLHGGPADGALIPDRGLPVEHVRVVAGKVILDDDGFPLRLPVDPTEADLVITRTPLRTGWRSYRREADGSYRYVQWRGPVPR</sequence>
<name>A0ABS5TNI6_9ACTN</name>
<proteinExistence type="predicted"/>
<organism evidence="1 2">
    <name type="scientific">Kineosporia corallincola</name>
    <dbReference type="NCBI Taxonomy" id="2835133"/>
    <lineage>
        <taxon>Bacteria</taxon>
        <taxon>Bacillati</taxon>
        <taxon>Actinomycetota</taxon>
        <taxon>Actinomycetes</taxon>
        <taxon>Kineosporiales</taxon>
        <taxon>Kineosporiaceae</taxon>
        <taxon>Kineosporia</taxon>
    </lineage>
</organism>
<dbReference type="EMBL" id="JAHBAY010000010">
    <property type="protein sequence ID" value="MBT0771761.1"/>
    <property type="molecule type" value="Genomic_DNA"/>
</dbReference>
<gene>
    <name evidence="1" type="ORF">KIH74_22665</name>
</gene>
<keyword evidence="2" id="KW-1185">Reference proteome</keyword>